<keyword evidence="2" id="KW-1185">Reference proteome</keyword>
<dbReference type="EMBL" id="JACAZE010000033">
    <property type="protein sequence ID" value="KAF7288540.1"/>
    <property type="molecule type" value="Genomic_DNA"/>
</dbReference>
<protein>
    <recommendedName>
        <fullName evidence="3">ABM domain-containing protein</fullName>
    </recommendedName>
</protein>
<dbReference type="Proteomes" id="UP000613580">
    <property type="component" value="Unassembled WGS sequence"/>
</dbReference>
<gene>
    <name evidence="1" type="ORF">HMN09_01383000</name>
</gene>
<name>A0A8H6RXR6_MYCCL</name>
<dbReference type="SUPFAM" id="SSF54909">
    <property type="entry name" value="Dimeric alpha+beta barrel"/>
    <property type="match status" value="2"/>
</dbReference>
<accession>A0A8H6RXR6</accession>
<sequence>MPTIQIATFPVTAEFHSAPQTFAASLNIIKTADGHIQSFYGVQTENDKQGYFISVWESFEKQAALRASPDYKVVVEALRSTTSDREKFSRHNIDVSTDAVKALSSPAAEIVIFTLNNGEGDAPALTEILNELTAKLDAAPGAVPPAYFGQSREDKTKFVLVAGWESLQAHQDAVKEGTDPHSSIAKIRAVAQPVIGHSHLKVV</sequence>
<evidence type="ECO:0000313" key="2">
    <source>
        <dbReference type="Proteomes" id="UP000613580"/>
    </source>
</evidence>
<organism evidence="1 2">
    <name type="scientific">Mycena chlorophos</name>
    <name type="common">Agaric fungus</name>
    <name type="synonym">Agaricus chlorophos</name>
    <dbReference type="NCBI Taxonomy" id="658473"/>
    <lineage>
        <taxon>Eukaryota</taxon>
        <taxon>Fungi</taxon>
        <taxon>Dikarya</taxon>
        <taxon>Basidiomycota</taxon>
        <taxon>Agaricomycotina</taxon>
        <taxon>Agaricomycetes</taxon>
        <taxon>Agaricomycetidae</taxon>
        <taxon>Agaricales</taxon>
        <taxon>Marasmiineae</taxon>
        <taxon>Mycenaceae</taxon>
        <taxon>Mycena</taxon>
    </lineage>
</organism>
<dbReference type="AlphaFoldDB" id="A0A8H6RXR6"/>
<evidence type="ECO:0000313" key="1">
    <source>
        <dbReference type="EMBL" id="KAF7288540.1"/>
    </source>
</evidence>
<dbReference type="OrthoDB" id="3830579at2759"/>
<dbReference type="InterPro" id="IPR011008">
    <property type="entry name" value="Dimeric_a/b-barrel"/>
</dbReference>
<reference evidence="1" key="1">
    <citation type="submission" date="2020-05" db="EMBL/GenBank/DDBJ databases">
        <title>Mycena genomes resolve the evolution of fungal bioluminescence.</title>
        <authorList>
            <person name="Tsai I.J."/>
        </authorList>
    </citation>
    <scope>NUCLEOTIDE SEQUENCE</scope>
    <source>
        <strain evidence="1">110903Hualien_Pintung</strain>
    </source>
</reference>
<proteinExistence type="predicted"/>
<evidence type="ECO:0008006" key="3">
    <source>
        <dbReference type="Google" id="ProtNLM"/>
    </source>
</evidence>
<dbReference type="Gene3D" id="3.30.70.100">
    <property type="match status" value="2"/>
</dbReference>
<comment type="caution">
    <text evidence="1">The sequence shown here is derived from an EMBL/GenBank/DDBJ whole genome shotgun (WGS) entry which is preliminary data.</text>
</comment>